<keyword evidence="6" id="KW-1185">Reference proteome</keyword>
<dbReference type="EMBL" id="BGZK01001568">
    <property type="protein sequence ID" value="GBP82499.1"/>
    <property type="molecule type" value="Genomic_DNA"/>
</dbReference>
<dbReference type="GO" id="GO:0000166">
    <property type="term" value="F:nucleotide binding"/>
    <property type="evidence" value="ECO:0007669"/>
    <property type="project" value="UniProtKB-KW"/>
</dbReference>
<accession>A0A4C1Z6F6</accession>
<protein>
    <recommendedName>
        <fullName evidence="4">Adenylate cyclase N-terminal domain-containing protein</fullName>
    </recommendedName>
</protein>
<dbReference type="Pfam" id="PF16214">
    <property type="entry name" value="AC_N"/>
    <property type="match status" value="1"/>
</dbReference>
<keyword evidence="1" id="KW-0547">Nucleotide-binding</keyword>
<evidence type="ECO:0000313" key="5">
    <source>
        <dbReference type="EMBL" id="GBP82499.1"/>
    </source>
</evidence>
<dbReference type="InterPro" id="IPR032628">
    <property type="entry name" value="AC_N"/>
</dbReference>
<keyword evidence="3" id="KW-1133">Transmembrane helix</keyword>
<evidence type="ECO:0000256" key="3">
    <source>
        <dbReference type="SAM" id="Phobius"/>
    </source>
</evidence>
<dbReference type="GO" id="GO:0005886">
    <property type="term" value="C:plasma membrane"/>
    <property type="evidence" value="ECO:0007669"/>
    <property type="project" value="TreeGrafter"/>
</dbReference>
<organism evidence="5 6">
    <name type="scientific">Eumeta variegata</name>
    <name type="common">Bagworm moth</name>
    <name type="synonym">Eumeta japonica</name>
    <dbReference type="NCBI Taxonomy" id="151549"/>
    <lineage>
        <taxon>Eukaryota</taxon>
        <taxon>Metazoa</taxon>
        <taxon>Ecdysozoa</taxon>
        <taxon>Arthropoda</taxon>
        <taxon>Hexapoda</taxon>
        <taxon>Insecta</taxon>
        <taxon>Pterygota</taxon>
        <taxon>Neoptera</taxon>
        <taxon>Endopterygota</taxon>
        <taxon>Lepidoptera</taxon>
        <taxon>Glossata</taxon>
        <taxon>Ditrysia</taxon>
        <taxon>Tineoidea</taxon>
        <taxon>Psychidae</taxon>
        <taxon>Oiketicinae</taxon>
        <taxon>Eumeta</taxon>
    </lineage>
</organism>
<dbReference type="Proteomes" id="UP000299102">
    <property type="component" value="Unassembled WGS sequence"/>
</dbReference>
<feature type="transmembrane region" description="Helical" evidence="3">
    <location>
        <begin position="92"/>
        <end position="114"/>
    </location>
</feature>
<keyword evidence="2" id="KW-0456">Lyase</keyword>
<reference evidence="5 6" key="1">
    <citation type="journal article" date="2019" name="Commun. Biol.">
        <title>The bagworm genome reveals a unique fibroin gene that provides high tensile strength.</title>
        <authorList>
            <person name="Kono N."/>
            <person name="Nakamura H."/>
            <person name="Ohtoshi R."/>
            <person name="Tomita M."/>
            <person name="Numata K."/>
            <person name="Arakawa K."/>
        </authorList>
    </citation>
    <scope>NUCLEOTIDE SEQUENCE [LARGE SCALE GENOMIC DNA]</scope>
</reference>
<evidence type="ECO:0000259" key="4">
    <source>
        <dbReference type="Pfam" id="PF16214"/>
    </source>
</evidence>
<evidence type="ECO:0000313" key="6">
    <source>
        <dbReference type="Proteomes" id="UP000299102"/>
    </source>
</evidence>
<dbReference type="STRING" id="151549.A0A4C1Z6F6"/>
<dbReference type="GO" id="GO:0007189">
    <property type="term" value="P:adenylate cyclase-activating G protein-coupled receptor signaling pathway"/>
    <property type="evidence" value="ECO:0007669"/>
    <property type="project" value="TreeGrafter"/>
</dbReference>
<dbReference type="PANTHER" id="PTHR45627:SF26">
    <property type="entry name" value="ADENYLATE CYCLASE TYPE 1"/>
    <property type="match status" value="1"/>
</dbReference>
<evidence type="ECO:0000256" key="1">
    <source>
        <dbReference type="ARBA" id="ARBA00022741"/>
    </source>
</evidence>
<proteinExistence type="predicted"/>
<comment type="caution">
    <text evidence="5">The sequence shown here is derived from an EMBL/GenBank/DDBJ whole genome shotgun (WGS) entry which is preliminary data.</text>
</comment>
<name>A0A4C1Z6F6_EUMVA</name>
<keyword evidence="3" id="KW-0472">Membrane</keyword>
<keyword evidence="3" id="KW-0812">Transmembrane</keyword>
<dbReference type="AlphaFoldDB" id="A0A4C1Z6F6"/>
<dbReference type="PANTHER" id="PTHR45627">
    <property type="entry name" value="ADENYLATE CYCLASE TYPE 1"/>
    <property type="match status" value="1"/>
</dbReference>
<gene>
    <name evidence="5" type="ORF">EVAR_58547_1</name>
</gene>
<feature type="domain" description="Adenylate cyclase N-terminal" evidence="4">
    <location>
        <begin position="90"/>
        <end position="168"/>
    </location>
</feature>
<evidence type="ECO:0000256" key="2">
    <source>
        <dbReference type="ARBA" id="ARBA00023239"/>
    </source>
</evidence>
<dbReference type="GO" id="GO:0006171">
    <property type="term" value="P:cAMP biosynthetic process"/>
    <property type="evidence" value="ECO:0007669"/>
    <property type="project" value="TreeGrafter"/>
</dbReference>
<dbReference type="OrthoDB" id="2107370at2759"/>
<sequence length="291" mass="32957">MNVQERKDHPEFESGMDIGIENKTSVVTDSSNELEIDIMIGIRFEINSEIGSGTRMTKHYGRSRVRADGSRICITRRRRHRVLDYSLASSHLTWTSVVGNVAVFICVNVVGALMHSLMETAQRRAFLDTRNCIAARLDMEDENEKLERLLLSVLPQHVAMEMKNDIISPVEGQFHKIYIQKHEQVRSVAIDLKSGVCQYPNTHKWVKTSKFILERGSLLRVWSVGFTREKVSDRHSRERRKRERVNIGPLWSAGGAGGAGKWPITAQLPYINKLAHAWLGDLICADIGPIG</sequence>
<dbReference type="GO" id="GO:0004016">
    <property type="term" value="F:adenylate cyclase activity"/>
    <property type="evidence" value="ECO:0007669"/>
    <property type="project" value="TreeGrafter"/>
</dbReference>